<dbReference type="EMBL" id="DS668817">
    <property type="protein sequence ID" value="EEC03452.1"/>
    <property type="molecule type" value="Genomic_DNA"/>
</dbReference>
<protein>
    <recommendedName>
        <fullName evidence="1">Helicase MOV-10 Ig-like domain-containing protein</fullName>
    </recommendedName>
</protein>
<dbReference type="EMBL" id="ABJB010353508">
    <property type="status" value="NOT_ANNOTATED_CDS"/>
    <property type="molecule type" value="Genomic_DNA"/>
</dbReference>
<feature type="domain" description="Helicase MOV-10 Ig-like" evidence="1">
    <location>
        <begin position="8"/>
        <end position="111"/>
    </location>
</feature>
<proteinExistence type="predicted"/>
<organism>
    <name type="scientific">Ixodes scapularis</name>
    <name type="common">Black-legged tick</name>
    <name type="synonym">Deer tick</name>
    <dbReference type="NCBI Taxonomy" id="6945"/>
    <lineage>
        <taxon>Eukaryota</taxon>
        <taxon>Metazoa</taxon>
        <taxon>Ecdysozoa</taxon>
        <taxon>Arthropoda</taxon>
        <taxon>Chelicerata</taxon>
        <taxon>Arachnida</taxon>
        <taxon>Acari</taxon>
        <taxon>Parasitiformes</taxon>
        <taxon>Ixodida</taxon>
        <taxon>Ixodoidea</taxon>
        <taxon>Ixodidae</taxon>
        <taxon>Ixodinae</taxon>
        <taxon>Ixodes</taxon>
    </lineage>
</organism>
<feature type="non-terminal residue" evidence="2">
    <location>
        <position position="1"/>
    </location>
</feature>
<keyword evidence="4" id="KW-1185">Reference proteome</keyword>
<dbReference type="VEuPathDB" id="VectorBase:ISCI002112"/>
<evidence type="ECO:0000259" key="1">
    <source>
        <dbReference type="Pfam" id="PF21633"/>
    </source>
</evidence>
<reference evidence="2 4" key="1">
    <citation type="submission" date="2008-03" db="EMBL/GenBank/DDBJ databases">
        <title>Annotation of Ixodes scapularis.</title>
        <authorList>
            <consortium name="Ixodes scapularis Genome Project Consortium"/>
            <person name="Caler E."/>
            <person name="Hannick L.I."/>
            <person name="Bidwell S."/>
            <person name="Joardar V."/>
            <person name="Thiagarajan M."/>
            <person name="Amedeo P."/>
            <person name="Galinsky K.J."/>
            <person name="Schobel S."/>
            <person name="Inman J."/>
            <person name="Hostetler J."/>
            <person name="Miller J."/>
            <person name="Hammond M."/>
            <person name="Megy K."/>
            <person name="Lawson D."/>
            <person name="Kodira C."/>
            <person name="Sutton G."/>
            <person name="Meyer J."/>
            <person name="Hill C.A."/>
            <person name="Birren B."/>
            <person name="Nene V."/>
            <person name="Collins F."/>
            <person name="Alarcon-Chaidez F."/>
            <person name="Wikel S."/>
            <person name="Strausberg R."/>
        </authorList>
    </citation>
    <scope>NUCLEOTIDE SEQUENCE [LARGE SCALE GENOMIC DNA]</scope>
    <source>
        <strain evidence="4">Wikel</strain>
        <strain evidence="2">Wikel colony</strain>
    </source>
</reference>
<feature type="non-terminal residue" evidence="2">
    <location>
        <position position="242"/>
    </location>
</feature>
<dbReference type="VEuPathDB" id="VectorBase:ISCW002112"/>
<dbReference type="InterPro" id="IPR049077">
    <property type="entry name" value="MOV-10_Ig-like"/>
</dbReference>
<evidence type="ECO:0000313" key="3">
    <source>
        <dbReference type="EnsemblMetazoa" id="ISCW002112-PA"/>
    </source>
</evidence>
<dbReference type="OrthoDB" id="6513042at2759"/>
<evidence type="ECO:0000313" key="2">
    <source>
        <dbReference type="EMBL" id="EEC03452.1"/>
    </source>
</evidence>
<dbReference type="HOGENOM" id="CLU_1149644_0_0_1"/>
<dbReference type="Pfam" id="PF21633">
    <property type="entry name" value="MOV-10_Ig-like"/>
    <property type="match status" value="1"/>
</dbReference>
<dbReference type="PaxDb" id="6945-B7PA30"/>
<reference evidence="3" key="2">
    <citation type="submission" date="2020-05" db="UniProtKB">
        <authorList>
            <consortium name="EnsemblMetazoa"/>
        </authorList>
    </citation>
    <scope>IDENTIFICATION</scope>
    <source>
        <strain evidence="3">wikel</strain>
    </source>
</reference>
<accession>B7PA30</accession>
<gene>
    <name evidence="2" type="ORF">IscW_ISCW002112</name>
</gene>
<sequence>ETRDRTGISLLVQQNQELRFTVSIRVSSGSTPYVLLRECALLCPGPLVAFSDPTDLAAGDKEIIIAPGSSYPIGLQCFSRDTGTFVVPLALTFQQGCSSSKQFTVLTFLEVSCSKNTFLELLEANIPKNISAPVLEEDCTKDASAEALEDDCSEGVGHLVVSCSENTSMELQEVNILKNTSIPVLEEDCSKDAPSAKLLQDVCSVSVGLSELSCSKSTPVETLVVNCPETASAENLGISWSK</sequence>
<dbReference type="Proteomes" id="UP000001555">
    <property type="component" value="Unassembled WGS sequence"/>
</dbReference>
<dbReference type="EnsemblMetazoa" id="ISCW002112-RA">
    <property type="protein sequence ID" value="ISCW002112-PA"/>
    <property type="gene ID" value="ISCW002112"/>
</dbReference>
<evidence type="ECO:0000313" key="4">
    <source>
        <dbReference type="Proteomes" id="UP000001555"/>
    </source>
</evidence>
<dbReference type="AlphaFoldDB" id="B7PA30"/>
<dbReference type="InParanoid" id="B7PA30"/>
<dbReference type="VEuPathDB" id="VectorBase:ISCP_003676"/>
<name>B7PA30_IXOSC</name>